<evidence type="ECO:0000313" key="2">
    <source>
        <dbReference type="Proteomes" id="UP000183788"/>
    </source>
</evidence>
<protein>
    <submittedName>
        <fullName evidence="1">Uncharacterized protein</fullName>
    </submittedName>
</protein>
<reference evidence="1 2" key="1">
    <citation type="submission" date="2016-11" db="EMBL/GenBank/DDBJ databases">
        <authorList>
            <person name="Jaros S."/>
            <person name="Januszkiewicz K."/>
            <person name="Wedrychowicz H."/>
        </authorList>
    </citation>
    <scope>NUCLEOTIDE SEQUENCE [LARGE SCALE GENOMIC DNA]</scope>
    <source>
        <strain evidence="1 2">DSM 784</strain>
    </source>
</reference>
<accession>A0A1K1RT98</accession>
<sequence length="86" mass="9821">MKSFLGFVYTILIFSNLAKGQAHDTLSVRIIWIKNLKEFTLLGAVTSYDMKVAMHFIPGDSRNPCTCIFPNWYCLEHLGNCHPEVL</sequence>
<dbReference type="AlphaFoldDB" id="A0A1K1RT98"/>
<proteinExistence type="predicted"/>
<gene>
    <name evidence="1" type="ORF">SAMN05661012_04170</name>
</gene>
<organism evidence="1 2">
    <name type="scientific">Chitinophaga sancti</name>
    <dbReference type="NCBI Taxonomy" id="1004"/>
    <lineage>
        <taxon>Bacteria</taxon>
        <taxon>Pseudomonadati</taxon>
        <taxon>Bacteroidota</taxon>
        <taxon>Chitinophagia</taxon>
        <taxon>Chitinophagales</taxon>
        <taxon>Chitinophagaceae</taxon>
        <taxon>Chitinophaga</taxon>
    </lineage>
</organism>
<evidence type="ECO:0000313" key="1">
    <source>
        <dbReference type="EMBL" id="SFW74975.1"/>
    </source>
</evidence>
<dbReference type="Proteomes" id="UP000183788">
    <property type="component" value="Unassembled WGS sequence"/>
</dbReference>
<dbReference type="EMBL" id="FPIZ01000014">
    <property type="protein sequence ID" value="SFW74975.1"/>
    <property type="molecule type" value="Genomic_DNA"/>
</dbReference>
<name>A0A1K1RT98_9BACT</name>